<evidence type="ECO:0000313" key="2">
    <source>
        <dbReference type="Proteomes" id="UP001054945"/>
    </source>
</evidence>
<evidence type="ECO:0000313" key="1">
    <source>
        <dbReference type="EMBL" id="GIY93129.1"/>
    </source>
</evidence>
<protein>
    <submittedName>
        <fullName evidence="1">Uncharacterized protein</fullName>
    </submittedName>
</protein>
<dbReference type="Proteomes" id="UP001054945">
    <property type="component" value="Unassembled WGS sequence"/>
</dbReference>
<reference evidence="1 2" key="1">
    <citation type="submission" date="2021-06" db="EMBL/GenBank/DDBJ databases">
        <title>Caerostris extrusa draft genome.</title>
        <authorList>
            <person name="Kono N."/>
            <person name="Arakawa K."/>
        </authorList>
    </citation>
    <scope>NUCLEOTIDE SEQUENCE [LARGE SCALE GENOMIC DNA]</scope>
</reference>
<proteinExistence type="predicted"/>
<dbReference type="EMBL" id="BPLR01017629">
    <property type="protein sequence ID" value="GIY93129.1"/>
    <property type="molecule type" value="Genomic_DNA"/>
</dbReference>
<organism evidence="1 2">
    <name type="scientific">Caerostris extrusa</name>
    <name type="common">Bark spider</name>
    <name type="synonym">Caerostris bankana</name>
    <dbReference type="NCBI Taxonomy" id="172846"/>
    <lineage>
        <taxon>Eukaryota</taxon>
        <taxon>Metazoa</taxon>
        <taxon>Ecdysozoa</taxon>
        <taxon>Arthropoda</taxon>
        <taxon>Chelicerata</taxon>
        <taxon>Arachnida</taxon>
        <taxon>Araneae</taxon>
        <taxon>Araneomorphae</taxon>
        <taxon>Entelegynae</taxon>
        <taxon>Araneoidea</taxon>
        <taxon>Araneidae</taxon>
        <taxon>Caerostris</taxon>
    </lineage>
</organism>
<sequence>MKPRILRFIIVAAFSPLSIKSHGSASNPPELSPTAAPLNPLNVVFQSFKTQVRTPFVEFIGLERKRRLLLVF</sequence>
<accession>A0AAV4XEW8</accession>
<gene>
    <name evidence="1" type="ORF">CEXT_86691</name>
</gene>
<name>A0AAV4XEW8_CAEEX</name>
<keyword evidence="2" id="KW-1185">Reference proteome</keyword>
<dbReference type="AlphaFoldDB" id="A0AAV4XEW8"/>
<comment type="caution">
    <text evidence="1">The sequence shown here is derived from an EMBL/GenBank/DDBJ whole genome shotgun (WGS) entry which is preliminary data.</text>
</comment>